<feature type="binding site" evidence="18">
    <location>
        <position position="107"/>
    </location>
    <ligand>
        <name>[2Fe-2S] cluster</name>
        <dbReference type="ChEBI" id="CHEBI:190135"/>
        <label>2</label>
    </ligand>
</feature>
<comment type="cofactor">
    <cofactor evidence="17">
        <name>FAD</name>
        <dbReference type="ChEBI" id="CHEBI:57692"/>
    </cofactor>
</comment>
<dbReference type="SUPFAM" id="SSF55447">
    <property type="entry name" value="CO dehydrogenase flavoprotein C-terminal domain-like"/>
    <property type="match status" value="1"/>
</dbReference>
<evidence type="ECO:0000256" key="7">
    <source>
        <dbReference type="ARBA" id="ARBA00022723"/>
    </source>
</evidence>
<dbReference type="GO" id="GO:0071949">
    <property type="term" value="F:FAD binding"/>
    <property type="evidence" value="ECO:0007669"/>
    <property type="project" value="InterPro"/>
</dbReference>
<dbReference type="Pfam" id="PF01315">
    <property type="entry name" value="Ald_Xan_dh_C"/>
    <property type="match status" value="1"/>
</dbReference>
<dbReference type="InterPro" id="IPR037165">
    <property type="entry name" value="AldOxase/xan_DH_Mopterin-bd_sf"/>
</dbReference>
<keyword evidence="8 17" id="KW-0274">FAD</keyword>
<dbReference type="InterPro" id="IPR016166">
    <property type="entry name" value="FAD-bd_PCMH"/>
</dbReference>
<dbReference type="GO" id="GO:0051537">
    <property type="term" value="F:2 iron, 2 sulfur cluster binding"/>
    <property type="evidence" value="ECO:0007669"/>
    <property type="project" value="UniProtKB-KW"/>
</dbReference>
<evidence type="ECO:0000256" key="6">
    <source>
        <dbReference type="ARBA" id="ARBA00022714"/>
    </source>
</evidence>
<feature type="binding site" evidence="18">
    <location>
        <position position="32"/>
    </location>
    <ligand>
        <name>[2Fe-2S] cluster</name>
        <dbReference type="ChEBI" id="CHEBI:190135"/>
        <label>1</label>
    </ligand>
</feature>
<dbReference type="InterPro" id="IPR005107">
    <property type="entry name" value="CO_DH_flav_C"/>
</dbReference>
<dbReference type="Gene3D" id="3.30.390.50">
    <property type="entry name" value="CO dehydrogenase flavoprotein, C-terminal domain"/>
    <property type="match status" value="1"/>
</dbReference>
<dbReference type="InterPro" id="IPR036010">
    <property type="entry name" value="2Fe-2S_ferredoxin-like_sf"/>
</dbReference>
<name>A0AAW1CJU1_9HEMI</name>
<proteinExistence type="inferred from homology"/>
<feature type="active site" description="Proton acceptor" evidence="16">
    <location>
        <position position="1198"/>
    </location>
</feature>
<organism evidence="20 21">
    <name type="scientific">Rhynocoris fuscipes</name>
    <dbReference type="NCBI Taxonomy" id="488301"/>
    <lineage>
        <taxon>Eukaryota</taxon>
        <taxon>Metazoa</taxon>
        <taxon>Ecdysozoa</taxon>
        <taxon>Arthropoda</taxon>
        <taxon>Hexapoda</taxon>
        <taxon>Insecta</taxon>
        <taxon>Pterygota</taxon>
        <taxon>Neoptera</taxon>
        <taxon>Paraneoptera</taxon>
        <taxon>Hemiptera</taxon>
        <taxon>Heteroptera</taxon>
        <taxon>Panheteroptera</taxon>
        <taxon>Cimicomorpha</taxon>
        <taxon>Reduviidae</taxon>
        <taxon>Harpactorinae</taxon>
        <taxon>Harpactorini</taxon>
        <taxon>Rhynocoris</taxon>
    </lineage>
</organism>
<dbReference type="FunFam" id="3.30.365.10:FF:000008">
    <property type="entry name" value="Aldehyde oxidase1"/>
    <property type="match status" value="1"/>
</dbReference>
<evidence type="ECO:0000256" key="1">
    <source>
        <dbReference type="ARBA" id="ARBA00004275"/>
    </source>
</evidence>
<comment type="catalytic activity">
    <reaction evidence="14">
        <text>indole-3-acetaldehyde + O2 + H2O = (indol-3-yl)acetate + H2O2 + H(+)</text>
        <dbReference type="Rhea" id="RHEA:16277"/>
        <dbReference type="ChEBI" id="CHEBI:15377"/>
        <dbReference type="ChEBI" id="CHEBI:15378"/>
        <dbReference type="ChEBI" id="CHEBI:15379"/>
        <dbReference type="ChEBI" id="CHEBI:16240"/>
        <dbReference type="ChEBI" id="CHEBI:18086"/>
        <dbReference type="ChEBI" id="CHEBI:30854"/>
        <dbReference type="EC" id="1.2.3.7"/>
    </reaction>
</comment>
<evidence type="ECO:0000256" key="8">
    <source>
        <dbReference type="ARBA" id="ARBA00022827"/>
    </source>
</evidence>
<keyword evidence="4 18" id="KW-0500">Molybdenum</keyword>
<dbReference type="InterPro" id="IPR016208">
    <property type="entry name" value="Ald_Oxase/xanthine_DH-like"/>
</dbReference>
<dbReference type="InterPro" id="IPR002888">
    <property type="entry name" value="2Fe-2S-bd"/>
</dbReference>
<dbReference type="InterPro" id="IPR002346">
    <property type="entry name" value="Mopterin_DH_FAD-bd"/>
</dbReference>
<reference evidence="20 21" key="1">
    <citation type="submission" date="2022-12" db="EMBL/GenBank/DDBJ databases">
        <title>Chromosome-level genome assembly of true bugs.</title>
        <authorList>
            <person name="Ma L."/>
            <person name="Li H."/>
        </authorList>
    </citation>
    <scope>NUCLEOTIDE SEQUENCE [LARGE SCALE GENOMIC DNA]</scope>
    <source>
        <strain evidence="20">Lab_2022b</strain>
    </source>
</reference>
<dbReference type="SUPFAM" id="SSF56176">
    <property type="entry name" value="FAD-binding/transporter-associated domain-like"/>
    <property type="match status" value="1"/>
</dbReference>
<dbReference type="SUPFAM" id="SSF54665">
    <property type="entry name" value="CO dehydrogenase molybdoprotein N-domain-like"/>
    <property type="match status" value="1"/>
</dbReference>
<dbReference type="InterPro" id="IPR036318">
    <property type="entry name" value="FAD-bd_PCMH-like_sf"/>
</dbReference>
<dbReference type="PIRSF" id="PIRSF000127">
    <property type="entry name" value="Xanthine_DH"/>
    <property type="match status" value="1"/>
</dbReference>
<keyword evidence="10 18" id="KW-0408">Iron</keyword>
<dbReference type="InterPro" id="IPR046867">
    <property type="entry name" value="AldOxase/xan_DH_MoCoBD2"/>
</dbReference>
<keyword evidence="5" id="KW-0285">Flavoprotein</keyword>
<feature type="domain" description="FAD-binding PCMH-type" evidence="19">
    <location>
        <begin position="198"/>
        <end position="381"/>
    </location>
</feature>
<dbReference type="GO" id="GO:0050302">
    <property type="term" value="F:indole-3-acetaldehyde oxidase activity"/>
    <property type="evidence" value="ECO:0007669"/>
    <property type="project" value="UniProtKB-EC"/>
</dbReference>
<dbReference type="Gene3D" id="3.10.20.30">
    <property type="match status" value="1"/>
</dbReference>
<evidence type="ECO:0000256" key="10">
    <source>
        <dbReference type="ARBA" id="ARBA00023004"/>
    </source>
</evidence>
<protein>
    <recommendedName>
        <fullName evidence="15">Indole-3-acetaldehyde oxidase</fullName>
    </recommendedName>
</protein>
<accession>A0AAW1CJU1</accession>
<feature type="binding site" evidence="18">
    <location>
        <position position="1024"/>
    </location>
    <ligand>
        <name>Mo-molybdopterin</name>
        <dbReference type="ChEBI" id="CHEBI:71302"/>
    </ligand>
    <ligandPart>
        <name>Mo</name>
        <dbReference type="ChEBI" id="CHEBI:28685"/>
    </ligandPart>
</feature>
<comment type="cofactor">
    <cofactor evidence="18">
        <name>[2Fe-2S] cluster</name>
        <dbReference type="ChEBI" id="CHEBI:190135"/>
    </cofactor>
    <text evidence="18">Binds 2 [2Fe-2S] clusters.</text>
</comment>
<dbReference type="InterPro" id="IPR008274">
    <property type="entry name" value="AldOxase/xan_DH_MoCoBD1"/>
</dbReference>
<feature type="binding site" evidence="18">
    <location>
        <position position="7"/>
    </location>
    <ligand>
        <name>[2Fe-2S] cluster</name>
        <dbReference type="ChEBI" id="CHEBI:190135"/>
        <label>1</label>
    </ligand>
</feature>
<dbReference type="SMART" id="SM01008">
    <property type="entry name" value="Ald_Xan_dh_C"/>
    <property type="match status" value="1"/>
</dbReference>
<evidence type="ECO:0000256" key="18">
    <source>
        <dbReference type="PIRSR" id="PIRSR000127-3"/>
    </source>
</evidence>
<dbReference type="SUPFAM" id="SSF56003">
    <property type="entry name" value="Molybdenum cofactor-binding domain"/>
    <property type="match status" value="1"/>
</dbReference>
<dbReference type="FunFam" id="3.90.1170.50:FF:000003">
    <property type="entry name" value="Aldehyde oxidase"/>
    <property type="match status" value="1"/>
</dbReference>
<evidence type="ECO:0000256" key="3">
    <source>
        <dbReference type="ARBA" id="ARBA00011738"/>
    </source>
</evidence>
<dbReference type="PROSITE" id="PS00197">
    <property type="entry name" value="2FE2S_FER_1"/>
    <property type="match status" value="1"/>
</dbReference>
<evidence type="ECO:0000256" key="13">
    <source>
        <dbReference type="ARBA" id="ARBA00034078"/>
    </source>
</evidence>
<dbReference type="InterPro" id="IPR036683">
    <property type="entry name" value="CO_DH_flav_C_dom_sf"/>
</dbReference>
<feature type="binding site" evidence="18">
    <location>
        <position position="109"/>
    </location>
    <ligand>
        <name>[2Fe-2S] cluster</name>
        <dbReference type="ChEBI" id="CHEBI:190135"/>
        <label>2</label>
    </ligand>
</feature>
<gene>
    <name evidence="20" type="ORF">O3M35_013241</name>
</gene>
<keyword evidence="6 18" id="KW-0001">2Fe-2S</keyword>
<dbReference type="Gene3D" id="3.90.1170.50">
    <property type="entry name" value="Aldehyde oxidase/xanthine dehydrogenase, a/b hammerhead"/>
    <property type="match status" value="1"/>
</dbReference>
<dbReference type="InterPro" id="IPR016169">
    <property type="entry name" value="FAD-bd_PCMH_sub2"/>
</dbReference>
<evidence type="ECO:0000313" key="21">
    <source>
        <dbReference type="Proteomes" id="UP001461498"/>
    </source>
</evidence>
<dbReference type="SUPFAM" id="SSF54292">
    <property type="entry name" value="2Fe-2S ferredoxin-like"/>
    <property type="match status" value="1"/>
</dbReference>
<evidence type="ECO:0000256" key="14">
    <source>
        <dbReference type="ARBA" id="ARBA00052415"/>
    </source>
</evidence>
<dbReference type="SMART" id="SM01092">
    <property type="entry name" value="CO_deh_flav_C"/>
    <property type="match status" value="1"/>
</dbReference>
<sequence>MCREGGCGACIVSIQSAHPITKRDQIHAVNSCLVPVLSCHGKAITTIEGIGNQRKGYNKVQEYLAKFNGTQCGYCSPAMVMNMYSLLKSKPNITMKEVENSFGGNICRCTGYRPILDAFKALASDASEDLKQKCRDIEDLMKDCKLDGDKCDKKCKGCKLKADEKEETNEEDRKEDEDHYDVDFVEIALAQKKLKLNVGKGTALWYRVSSVFEIMQIFDIIAPNSYMLVAGNTAQGVYRIKNPPNVYIDISDVGELKNYAVYNTHLELGANMTLTETMELFRNLSKQNPLLYGYTNVLADHIDLVANVPVRNVGTLAGNLSIKHEHHEFPSDIFLIFLTVGAHLVIREKTGIVRTVPLLEYLDMNMYSKVITQIILPPLSSHHYYINTFKIMPRKQNVHALVNAGFLFRINRNYNNYVEERPVIIFGHINRNFNHAYNAENYLTGKPLLNNNVLKYVLQILSSELKPEYDPVEADPEYRKKLAMALFYRYVLSVNPDIVSKKYRSGYNNLQRPLSSGKQEYVTNEKVWPVTKPVQKLEGLLQCAGEAEFVNDKPHFPGELFGALVISDRANGVISRVDASAALHLPGVVAFYTADDIPGVNTFIQPNFIYPEMEEVFCSSKTLYAGQPIGIIIAATQELANKATTYVKVSYSSSEKPLLTIEQVLASGDKTRIIPQLKIIPTATKTDVKHVIKGEYKLESQYHYTMELQTCLCVPEDDNMKVYSSTQWPAMAQAAISMATKIPAHRINVEVKRVGGAYGSKISRSSMIATACAIAAHKLNRPVRMVLDLETNMRAVGKRYPLLAKYEVGVNDEGEIQYLKVEMYENSGYSLNDIVGIFAVEGIKSYYDFQTWKVDIYAVKTDNACSAWTRAPGTLEAVATIENIMERIAFVTKKDPIKVRKLNCTAENLPILEEMFDTILSSSDYQTRLDLVNKFNEENRWRKKGISILPMKYEIEFFPNYHSLVSIYSADGTVAITTGGIEMGQGINTKVAQVAAYTLGIEMDKIKVNPSMVITAPNNFPTGGSIGSDTVSFATMKACEELISRLKPLREKMKNPEWLPLIQAAFLAGTNLSASYMYSKKEPAPNNYSVYGAAVIEVEVDLLTGQYQILRADLLEDVGESLSPNVDVGQIEGAFIMGLGYFNSEHLIYDENNGKLLTDRTWTYWPPGVGDIPIDMRVKFRKNSPNPKGVLRSKATGEPAICFSIGLQHALKMAIKSAKQDKGEPDEWFDFFQPCTFEKLFMTAGTDPKDFMI</sequence>
<dbReference type="Gene3D" id="1.10.150.120">
    <property type="entry name" value="[2Fe-2S]-binding domain"/>
    <property type="match status" value="1"/>
</dbReference>
<feature type="binding site" evidence="18">
    <location>
        <position position="72"/>
    </location>
    <ligand>
        <name>[2Fe-2S] cluster</name>
        <dbReference type="ChEBI" id="CHEBI:190135"/>
        <label>2</label>
    </ligand>
</feature>
<dbReference type="InterPro" id="IPR036884">
    <property type="entry name" value="2Fe-2S-bd_dom_sf"/>
</dbReference>
<dbReference type="Pfam" id="PF01799">
    <property type="entry name" value="Fer2_2"/>
    <property type="match status" value="1"/>
</dbReference>
<dbReference type="PANTHER" id="PTHR11908">
    <property type="entry name" value="XANTHINE DEHYDROGENASE"/>
    <property type="match status" value="1"/>
</dbReference>
<evidence type="ECO:0000256" key="9">
    <source>
        <dbReference type="ARBA" id="ARBA00023002"/>
    </source>
</evidence>
<dbReference type="Pfam" id="PF20256">
    <property type="entry name" value="MoCoBD_2"/>
    <property type="match status" value="1"/>
</dbReference>
<evidence type="ECO:0000256" key="11">
    <source>
        <dbReference type="ARBA" id="ARBA00023014"/>
    </source>
</evidence>
<feature type="binding site" evidence="18">
    <location>
        <position position="870"/>
    </location>
    <ligand>
        <name>Mo-molybdopterin</name>
        <dbReference type="ChEBI" id="CHEBI:71302"/>
    </ligand>
    <ligandPart>
        <name>Mo</name>
        <dbReference type="ChEBI" id="CHEBI:28685"/>
    </ligandPart>
</feature>
<dbReference type="EMBL" id="JAPXFL010000079">
    <property type="protein sequence ID" value="KAK9496479.1"/>
    <property type="molecule type" value="Genomic_DNA"/>
</dbReference>
<comment type="cofactor">
    <cofactor evidence="18">
        <name>Mo-molybdopterin</name>
        <dbReference type="ChEBI" id="CHEBI:71302"/>
    </cofactor>
    <text evidence="18">Binds 1 Mo-molybdopterin (Mo-MPT) cofactor per subunit.</text>
</comment>
<dbReference type="PANTHER" id="PTHR11908:SF132">
    <property type="entry name" value="ALDEHYDE OXIDASE 1-RELATED"/>
    <property type="match status" value="1"/>
</dbReference>
<comment type="subcellular location">
    <subcellularLocation>
        <location evidence="1">Peroxisome</location>
    </subcellularLocation>
</comment>
<evidence type="ECO:0000256" key="4">
    <source>
        <dbReference type="ARBA" id="ARBA00022505"/>
    </source>
</evidence>
<evidence type="ECO:0000256" key="17">
    <source>
        <dbReference type="PIRSR" id="PIRSR000127-2"/>
    </source>
</evidence>
<dbReference type="Gene3D" id="3.30.365.10">
    <property type="entry name" value="Aldehyde oxidase/xanthine dehydrogenase, molybdopterin binding domain"/>
    <property type="match status" value="4"/>
</dbReference>
<dbReference type="FunFam" id="3.30.365.10:FF:000001">
    <property type="entry name" value="Xanthine dehydrogenase oxidase"/>
    <property type="match status" value="1"/>
</dbReference>
<evidence type="ECO:0000259" key="19">
    <source>
        <dbReference type="PROSITE" id="PS51387"/>
    </source>
</evidence>
<feature type="binding site" evidence="18">
    <location>
        <position position="2"/>
    </location>
    <ligand>
        <name>[2Fe-2S] cluster</name>
        <dbReference type="ChEBI" id="CHEBI:190135"/>
        <label>1</label>
    </ligand>
</feature>
<feature type="binding site" evidence="18">
    <location>
        <position position="727"/>
    </location>
    <ligand>
        <name>Mo-molybdopterin</name>
        <dbReference type="ChEBI" id="CHEBI:71302"/>
    </ligand>
    <ligandPart>
        <name>Mo</name>
        <dbReference type="ChEBI" id="CHEBI:28685"/>
    </ligandPart>
</feature>
<comment type="subunit">
    <text evidence="3">Homodimer.</text>
</comment>
<dbReference type="GO" id="GO:0005777">
    <property type="term" value="C:peroxisome"/>
    <property type="evidence" value="ECO:0007669"/>
    <property type="project" value="UniProtKB-SubCell"/>
</dbReference>
<dbReference type="InterPro" id="IPR006058">
    <property type="entry name" value="2Fe2S_fd_BS"/>
</dbReference>
<dbReference type="PROSITE" id="PS51387">
    <property type="entry name" value="FAD_PCMH"/>
    <property type="match status" value="1"/>
</dbReference>
<dbReference type="FunFam" id="3.30.465.10:FF:000013">
    <property type="entry name" value="Aldehyde oxidase"/>
    <property type="match status" value="1"/>
</dbReference>
<evidence type="ECO:0000256" key="2">
    <source>
        <dbReference type="ARBA" id="ARBA00006849"/>
    </source>
</evidence>
<comment type="caution">
    <text evidence="20">The sequence shown here is derived from an EMBL/GenBank/DDBJ whole genome shotgun (WGS) entry which is preliminary data.</text>
</comment>
<dbReference type="InterPro" id="IPR000674">
    <property type="entry name" value="Ald_Oxase/Xan_DH_a/b"/>
</dbReference>
<dbReference type="Pfam" id="PF00941">
    <property type="entry name" value="FAD_binding_5"/>
    <property type="match status" value="1"/>
</dbReference>
<comment type="similarity">
    <text evidence="2">Belongs to the xanthine dehydrogenase family.</text>
</comment>
<dbReference type="InterPro" id="IPR012675">
    <property type="entry name" value="Beta-grasp_dom_sf"/>
</dbReference>
<dbReference type="InterPro" id="IPR036856">
    <property type="entry name" value="Ald_Oxase/Xan_DH_a/b_sf"/>
</dbReference>
<dbReference type="GO" id="GO:0005506">
    <property type="term" value="F:iron ion binding"/>
    <property type="evidence" value="ECO:0007669"/>
    <property type="project" value="InterPro"/>
</dbReference>
<keyword evidence="12" id="KW-0576">Peroxisome</keyword>
<keyword evidence="7 18" id="KW-0479">Metal-binding</keyword>
<comment type="cofactor">
    <cofactor evidence="13">
        <name>[2Fe-2S] cluster</name>
        <dbReference type="ChEBI" id="CHEBI:190135"/>
    </cofactor>
</comment>
<dbReference type="SUPFAM" id="SSF47741">
    <property type="entry name" value="CO dehydrogenase ISP C-domain like"/>
    <property type="match status" value="1"/>
</dbReference>
<keyword evidence="9" id="KW-0560">Oxidoreductase</keyword>
<dbReference type="Proteomes" id="UP001461498">
    <property type="component" value="Unassembled WGS sequence"/>
</dbReference>
<dbReference type="Pfam" id="PF02738">
    <property type="entry name" value="MoCoBD_1"/>
    <property type="match status" value="1"/>
</dbReference>
<feature type="binding site" evidence="18">
    <location>
        <position position="10"/>
    </location>
    <ligand>
        <name>[2Fe-2S] cluster</name>
        <dbReference type="ChEBI" id="CHEBI:190135"/>
        <label>1</label>
    </ligand>
</feature>
<keyword evidence="21" id="KW-1185">Reference proteome</keyword>
<dbReference type="Pfam" id="PF03450">
    <property type="entry name" value="CO_deh_flav_C"/>
    <property type="match status" value="1"/>
</dbReference>
<dbReference type="Gene3D" id="3.30.465.10">
    <property type="match status" value="1"/>
</dbReference>
<dbReference type="AlphaFoldDB" id="A0AAW1CJU1"/>
<evidence type="ECO:0000256" key="15">
    <source>
        <dbReference type="ARBA" id="ARBA00072265"/>
    </source>
</evidence>
<evidence type="ECO:0000256" key="5">
    <source>
        <dbReference type="ARBA" id="ARBA00022630"/>
    </source>
</evidence>
<evidence type="ECO:0000256" key="12">
    <source>
        <dbReference type="ARBA" id="ARBA00023140"/>
    </source>
</evidence>
<feature type="binding site" evidence="18">
    <location>
        <position position="75"/>
    </location>
    <ligand>
        <name>[2Fe-2S] cluster</name>
        <dbReference type="ChEBI" id="CHEBI:190135"/>
        <label>2</label>
    </ligand>
</feature>
<keyword evidence="11 18" id="KW-0411">Iron-sulfur</keyword>
<evidence type="ECO:0000256" key="16">
    <source>
        <dbReference type="PIRSR" id="PIRSR000127-1"/>
    </source>
</evidence>
<feature type="binding site" evidence="17">
    <location>
        <position position="390"/>
    </location>
    <ligand>
        <name>FAD</name>
        <dbReference type="ChEBI" id="CHEBI:57692"/>
    </ligand>
</feature>
<dbReference type="FunFam" id="3.30.390.50:FF:000003">
    <property type="entry name" value="Aldehyde oxidase1"/>
    <property type="match status" value="1"/>
</dbReference>
<evidence type="ECO:0000313" key="20">
    <source>
        <dbReference type="EMBL" id="KAK9496479.1"/>
    </source>
</evidence>